<dbReference type="PANTHER" id="PTHR32468:SF66">
    <property type="entry name" value="CATION_H+ EXCHANGER DOMAIN-CONTAINING PROTEIN"/>
    <property type="match status" value="1"/>
</dbReference>
<evidence type="ECO:0000256" key="1">
    <source>
        <dbReference type="ARBA" id="ARBA00022448"/>
    </source>
</evidence>
<feature type="transmembrane region" description="Helical" evidence="5">
    <location>
        <begin position="12"/>
        <end position="29"/>
    </location>
</feature>
<organism evidence="6">
    <name type="scientific">Sesamum radiatum</name>
    <name type="common">Black benniseed</name>
    <dbReference type="NCBI Taxonomy" id="300843"/>
    <lineage>
        <taxon>Eukaryota</taxon>
        <taxon>Viridiplantae</taxon>
        <taxon>Streptophyta</taxon>
        <taxon>Embryophyta</taxon>
        <taxon>Tracheophyta</taxon>
        <taxon>Spermatophyta</taxon>
        <taxon>Magnoliopsida</taxon>
        <taxon>eudicotyledons</taxon>
        <taxon>Gunneridae</taxon>
        <taxon>Pentapetalae</taxon>
        <taxon>asterids</taxon>
        <taxon>lamiids</taxon>
        <taxon>Lamiales</taxon>
        <taxon>Pedaliaceae</taxon>
        <taxon>Sesamum</taxon>
    </lineage>
</organism>
<dbReference type="GO" id="GO:0006813">
    <property type="term" value="P:potassium ion transport"/>
    <property type="evidence" value="ECO:0007669"/>
    <property type="project" value="UniProtKB-KW"/>
</dbReference>
<sequence>MSLVRKSGKKAMAIGICSFSIPLILNIMLDQFLTFSTPMELMLHSRGYVALSILQNDGHRCALPWTHNGQPRHHGGVTFGKSTNASGILAPIVKFSYKPLERYTGSKGMTIQYANPFVELRLLACMHYEEHTPSVINLFEASYPNPKSPICFYVIRFLELVGRSAPVLMAHHPGMRDPFISHASAPIINALKLFESEKKGDATVYPFTAISPYAEMHDTVCSLAAEKKVSLVIVLFHRHPHILVTKGESTAIRVVNHNIIKNPHAQLGF</sequence>
<reference evidence="6" key="1">
    <citation type="submission" date="2020-06" db="EMBL/GenBank/DDBJ databases">
        <authorList>
            <person name="Li T."/>
            <person name="Hu X."/>
            <person name="Zhang T."/>
            <person name="Song X."/>
            <person name="Zhang H."/>
            <person name="Dai N."/>
            <person name="Sheng W."/>
            <person name="Hou X."/>
            <person name="Wei L."/>
        </authorList>
    </citation>
    <scope>NUCLEOTIDE SEQUENCE</scope>
    <source>
        <strain evidence="6">G02</strain>
        <tissue evidence="6">Leaf</tissue>
    </source>
</reference>
<dbReference type="EMBL" id="JACGWJ010000002">
    <property type="protein sequence ID" value="KAL0435004.1"/>
    <property type="molecule type" value="Genomic_DNA"/>
</dbReference>
<name>A0AAW2VZC6_SESRA</name>
<evidence type="ECO:0000256" key="3">
    <source>
        <dbReference type="ARBA" id="ARBA00022958"/>
    </source>
</evidence>
<evidence type="ECO:0000256" key="5">
    <source>
        <dbReference type="SAM" id="Phobius"/>
    </source>
</evidence>
<protein>
    <submittedName>
        <fullName evidence="6">Cation/H(+) antiporter 14</fullName>
    </submittedName>
</protein>
<evidence type="ECO:0000256" key="2">
    <source>
        <dbReference type="ARBA" id="ARBA00022538"/>
    </source>
</evidence>
<dbReference type="GO" id="GO:0098662">
    <property type="term" value="P:inorganic cation transmembrane transport"/>
    <property type="evidence" value="ECO:0007669"/>
    <property type="project" value="TreeGrafter"/>
</dbReference>
<gene>
    <name evidence="6" type="ORF">Sradi_0208300</name>
</gene>
<dbReference type="GO" id="GO:0012505">
    <property type="term" value="C:endomembrane system"/>
    <property type="evidence" value="ECO:0007669"/>
    <property type="project" value="TreeGrafter"/>
</dbReference>
<comment type="caution">
    <text evidence="6">The sequence shown here is derived from an EMBL/GenBank/DDBJ whole genome shotgun (WGS) entry which is preliminary data.</text>
</comment>
<keyword evidence="1" id="KW-0813">Transport</keyword>
<dbReference type="PANTHER" id="PTHR32468">
    <property type="entry name" value="CATION/H + ANTIPORTER"/>
    <property type="match status" value="1"/>
</dbReference>
<evidence type="ECO:0000256" key="4">
    <source>
        <dbReference type="ARBA" id="ARBA00023065"/>
    </source>
</evidence>
<keyword evidence="5" id="KW-1133">Transmembrane helix</keyword>
<reference evidence="6" key="2">
    <citation type="journal article" date="2024" name="Plant">
        <title>Genomic evolution and insights into agronomic trait innovations of Sesamum species.</title>
        <authorList>
            <person name="Miao H."/>
            <person name="Wang L."/>
            <person name="Qu L."/>
            <person name="Liu H."/>
            <person name="Sun Y."/>
            <person name="Le M."/>
            <person name="Wang Q."/>
            <person name="Wei S."/>
            <person name="Zheng Y."/>
            <person name="Lin W."/>
            <person name="Duan Y."/>
            <person name="Cao H."/>
            <person name="Xiong S."/>
            <person name="Wang X."/>
            <person name="Wei L."/>
            <person name="Li C."/>
            <person name="Ma Q."/>
            <person name="Ju M."/>
            <person name="Zhao R."/>
            <person name="Li G."/>
            <person name="Mu C."/>
            <person name="Tian Q."/>
            <person name="Mei H."/>
            <person name="Zhang T."/>
            <person name="Gao T."/>
            <person name="Zhang H."/>
        </authorList>
    </citation>
    <scope>NUCLEOTIDE SEQUENCE</scope>
    <source>
        <strain evidence="6">G02</strain>
    </source>
</reference>
<dbReference type="AlphaFoldDB" id="A0AAW2VZC6"/>
<keyword evidence="5" id="KW-0812">Transmembrane</keyword>
<keyword evidence="5" id="KW-0472">Membrane</keyword>
<keyword evidence="3" id="KW-0630">Potassium</keyword>
<proteinExistence type="predicted"/>
<evidence type="ECO:0000313" key="6">
    <source>
        <dbReference type="EMBL" id="KAL0435004.1"/>
    </source>
</evidence>
<keyword evidence="4" id="KW-0406">Ion transport</keyword>
<keyword evidence="2" id="KW-0633">Potassium transport</keyword>
<dbReference type="GO" id="GO:0006885">
    <property type="term" value="P:regulation of pH"/>
    <property type="evidence" value="ECO:0007669"/>
    <property type="project" value="TreeGrafter"/>
</dbReference>
<dbReference type="InterPro" id="IPR050794">
    <property type="entry name" value="CPA2_transporter"/>
</dbReference>
<accession>A0AAW2VZC6</accession>